<keyword evidence="1" id="KW-1133">Transmembrane helix</keyword>
<protein>
    <recommendedName>
        <fullName evidence="4">Peptidase M23 domain-containing protein</fullName>
    </recommendedName>
</protein>
<evidence type="ECO:0000313" key="2">
    <source>
        <dbReference type="EMBL" id="OGY62089.1"/>
    </source>
</evidence>
<comment type="caution">
    <text evidence="2">The sequence shown here is derived from an EMBL/GenBank/DDBJ whole genome shotgun (WGS) entry which is preliminary data.</text>
</comment>
<gene>
    <name evidence="2" type="ORF">A3G58_00460</name>
</gene>
<proteinExistence type="predicted"/>
<dbReference type="AlphaFoldDB" id="A0A1G1ZCI2"/>
<dbReference type="EMBL" id="MHJD01000030">
    <property type="protein sequence ID" value="OGY62089.1"/>
    <property type="molecule type" value="Genomic_DNA"/>
</dbReference>
<accession>A0A1G1ZCI2</accession>
<name>A0A1G1ZCI2_9BACT</name>
<feature type="transmembrane region" description="Helical" evidence="1">
    <location>
        <begin position="12"/>
        <end position="33"/>
    </location>
</feature>
<sequence length="169" mass="18211">MMDILRDKKLIIGSMLSIAVLLGVFLFAGYVSLPFYNAGRTGGTGQGSCLVLEEKYCTEARFYTIDTKGTEAAVVNLPDGAKLYMPFDGAYFDDSSDGQGFNKIRLGVPDSPAFVIIRADYAPILTDGTGASKGDVIGTIVDKSPSTSDPSDFNVIIYGEDYDLLELFE</sequence>
<keyword evidence="1" id="KW-0812">Transmembrane</keyword>
<keyword evidence="1" id="KW-0472">Membrane</keyword>
<organism evidence="2 3">
    <name type="scientific">Candidatus Colwellbacteria bacterium RIFCSPLOWO2_12_FULL_46_17</name>
    <dbReference type="NCBI Taxonomy" id="1797695"/>
    <lineage>
        <taxon>Bacteria</taxon>
        <taxon>Candidatus Colwelliibacteriota</taxon>
    </lineage>
</organism>
<evidence type="ECO:0000313" key="3">
    <source>
        <dbReference type="Proteomes" id="UP000177801"/>
    </source>
</evidence>
<reference evidence="2 3" key="1">
    <citation type="journal article" date="2016" name="Nat. Commun.">
        <title>Thousands of microbial genomes shed light on interconnected biogeochemical processes in an aquifer system.</title>
        <authorList>
            <person name="Anantharaman K."/>
            <person name="Brown C.T."/>
            <person name="Hug L.A."/>
            <person name="Sharon I."/>
            <person name="Castelle C.J."/>
            <person name="Probst A.J."/>
            <person name="Thomas B.C."/>
            <person name="Singh A."/>
            <person name="Wilkins M.J."/>
            <person name="Karaoz U."/>
            <person name="Brodie E.L."/>
            <person name="Williams K.H."/>
            <person name="Hubbard S.S."/>
            <person name="Banfield J.F."/>
        </authorList>
    </citation>
    <scope>NUCLEOTIDE SEQUENCE [LARGE SCALE GENOMIC DNA]</scope>
</reference>
<evidence type="ECO:0000256" key="1">
    <source>
        <dbReference type="SAM" id="Phobius"/>
    </source>
</evidence>
<evidence type="ECO:0008006" key="4">
    <source>
        <dbReference type="Google" id="ProtNLM"/>
    </source>
</evidence>
<dbReference type="Proteomes" id="UP000177801">
    <property type="component" value="Unassembled WGS sequence"/>
</dbReference>